<feature type="transmembrane region" description="Helical" evidence="3">
    <location>
        <begin position="434"/>
        <end position="457"/>
    </location>
</feature>
<evidence type="ECO:0000256" key="2">
    <source>
        <dbReference type="SAM" id="MobiDB-lite"/>
    </source>
</evidence>
<organism evidence="4 5">
    <name type="scientific">Floridaenema fluviatile BLCC-F154</name>
    <dbReference type="NCBI Taxonomy" id="3153640"/>
    <lineage>
        <taxon>Bacteria</taxon>
        <taxon>Bacillati</taxon>
        <taxon>Cyanobacteriota</taxon>
        <taxon>Cyanophyceae</taxon>
        <taxon>Oscillatoriophycideae</taxon>
        <taxon>Aerosakkonematales</taxon>
        <taxon>Aerosakkonemataceae</taxon>
        <taxon>Floridanema</taxon>
        <taxon>Floridanema fluviatile</taxon>
    </lineage>
</organism>
<comment type="caution">
    <text evidence="4">The sequence shown here is derived from an EMBL/GenBank/DDBJ whole genome shotgun (WGS) entry which is preliminary data.</text>
</comment>
<protein>
    <submittedName>
        <fullName evidence="4">GumC family protein</fullName>
    </submittedName>
</protein>
<feature type="region of interest" description="Disordered" evidence="2">
    <location>
        <begin position="474"/>
        <end position="513"/>
    </location>
</feature>
<dbReference type="PANTHER" id="PTHR32309:SF31">
    <property type="entry name" value="CAPSULAR EXOPOLYSACCHARIDE FAMILY"/>
    <property type="match status" value="1"/>
</dbReference>
<accession>A0ABV4YHH6</accession>
<sequence>MTNILTINRNSDKSRSGLIASWLPYLAIGIVTNVVIWSLAIAYLKRTSPSYTSDFAISLPATGSSANVNVPGVGQASASSESPYQINSQDPRENYKFLLTSKSVLKAAAKKLNMRPGEFGQPRVTIISNTTLMKVELAGDSPEIAQNKAKALFEALQEKLDQLREQQIEQQDRVLQGSLAASESKLKEAQKRLSDYKVATALNSTGQITNLTTNIEQLRKQKAEVVAQQQQATGRALELSSNLKISSEQASEGFVLQTDPIFQRAFQDYSESNAAYNNLMTRFLPTHPAVVEEKAKRDGAERLLLSRASILLGRPVNQQIIAQLNQNNTGSNGSAKTTLSQQLVTAEAEKEGLTAQAKALDQQIRLLEERLKNLGKKESTLENLERDVRTAEAVFTSTLTRLDLGKSTVSGSYPQTQVFSEPSLSRSATSPKPLFVFAGAALGSLFCSNGILLLWYYQRRKRLRQDKKANSLEETMLQSDSLPEMLELTQNSQESDKAHLNGKQERDEAKVER</sequence>
<keyword evidence="3" id="KW-1133">Transmembrane helix</keyword>
<evidence type="ECO:0000313" key="5">
    <source>
        <dbReference type="Proteomes" id="UP001576776"/>
    </source>
</evidence>
<keyword evidence="1" id="KW-0175">Coiled coil</keyword>
<gene>
    <name evidence="4" type="ORF">ACE1B6_23800</name>
</gene>
<feature type="coiled-coil region" evidence="1">
    <location>
        <begin position="146"/>
        <end position="235"/>
    </location>
</feature>
<feature type="compositionally biased region" description="Basic and acidic residues" evidence="2">
    <location>
        <begin position="494"/>
        <end position="513"/>
    </location>
</feature>
<feature type="coiled-coil region" evidence="1">
    <location>
        <begin position="336"/>
        <end position="394"/>
    </location>
</feature>
<dbReference type="RefSeq" id="WP_413259764.1">
    <property type="nucleotide sequence ID" value="NZ_JBHFNS010000087.1"/>
</dbReference>
<proteinExistence type="predicted"/>
<name>A0ABV4YHH6_9CYAN</name>
<keyword evidence="3" id="KW-0472">Membrane</keyword>
<dbReference type="Proteomes" id="UP001576776">
    <property type="component" value="Unassembled WGS sequence"/>
</dbReference>
<dbReference type="InterPro" id="IPR050445">
    <property type="entry name" value="Bact_polysacc_biosynth/exp"/>
</dbReference>
<dbReference type="EMBL" id="JBHFNS010000087">
    <property type="protein sequence ID" value="MFB2938282.1"/>
    <property type="molecule type" value="Genomic_DNA"/>
</dbReference>
<evidence type="ECO:0000313" key="4">
    <source>
        <dbReference type="EMBL" id="MFB2938282.1"/>
    </source>
</evidence>
<evidence type="ECO:0000256" key="3">
    <source>
        <dbReference type="SAM" id="Phobius"/>
    </source>
</evidence>
<evidence type="ECO:0000256" key="1">
    <source>
        <dbReference type="SAM" id="Coils"/>
    </source>
</evidence>
<keyword evidence="5" id="KW-1185">Reference proteome</keyword>
<reference evidence="4 5" key="1">
    <citation type="submission" date="2024-09" db="EMBL/GenBank/DDBJ databases">
        <title>Floridaenema gen nov. (Aerosakkonemataceae, Aerosakkonematales ord. nov., Cyanobacteria) from benthic tropical and subtropical fresh waters, with the description of four new species.</title>
        <authorList>
            <person name="Moretto J.A."/>
            <person name="Berthold D.E."/>
            <person name="Lefler F.W."/>
            <person name="Huang I.-S."/>
            <person name="Laughinghouse H. IV."/>
        </authorList>
    </citation>
    <scope>NUCLEOTIDE SEQUENCE [LARGE SCALE GENOMIC DNA]</scope>
    <source>
        <strain evidence="4 5">BLCC-F154</strain>
    </source>
</reference>
<dbReference type="PANTHER" id="PTHR32309">
    <property type="entry name" value="TYROSINE-PROTEIN KINASE"/>
    <property type="match status" value="1"/>
</dbReference>
<feature type="transmembrane region" description="Helical" evidence="3">
    <location>
        <begin position="21"/>
        <end position="44"/>
    </location>
</feature>
<keyword evidence="3" id="KW-0812">Transmembrane</keyword>